<gene>
    <name evidence="1" type="ORF">PN36_27755</name>
</gene>
<reference evidence="1 2" key="1">
    <citation type="journal article" date="2016" name="Front. Microbiol.">
        <title>Single-Cell (Meta-)Genomics of a Dimorphic Candidatus Thiomargarita nelsonii Reveals Genomic Plasticity.</title>
        <authorList>
            <person name="Flood B.E."/>
            <person name="Fliss P."/>
            <person name="Jones D.S."/>
            <person name="Dick G.J."/>
            <person name="Jain S."/>
            <person name="Kaster A.K."/>
            <person name="Winkel M."/>
            <person name="Mussmann M."/>
            <person name="Bailey J."/>
        </authorList>
    </citation>
    <scope>NUCLEOTIDE SEQUENCE [LARGE SCALE GENOMIC DNA]</scope>
    <source>
        <strain evidence="1">Hydrate Ridge</strain>
    </source>
</reference>
<organism evidence="1 2">
    <name type="scientific">Candidatus Thiomargarita nelsonii</name>
    <dbReference type="NCBI Taxonomy" id="1003181"/>
    <lineage>
        <taxon>Bacteria</taxon>
        <taxon>Pseudomonadati</taxon>
        <taxon>Pseudomonadota</taxon>
        <taxon>Gammaproteobacteria</taxon>
        <taxon>Thiotrichales</taxon>
        <taxon>Thiotrichaceae</taxon>
        <taxon>Thiomargarita</taxon>
    </lineage>
</organism>
<dbReference type="EMBL" id="JSZA02000174">
    <property type="protein sequence ID" value="TGO02256.1"/>
    <property type="molecule type" value="Genomic_DNA"/>
</dbReference>
<comment type="caution">
    <text evidence="1">The sequence shown here is derived from an EMBL/GenBank/DDBJ whole genome shotgun (WGS) entry which is preliminary data.</text>
</comment>
<sequence length="140" mass="15564">MPNTVPSAMENKDDRLDSLWSDSTIPLTENATLDKLFVEYSKFKHLSDRLVLFNVKLNAVDYSNKKLGYGNTRAQAGLIGNLGDGKYVIDFDPAITTVLDILHEKHLMSQFQRLANSGALGNKSLFSKYVVAGFERGAYS</sequence>
<accession>A0A4E0REF7</accession>
<evidence type="ECO:0000313" key="1">
    <source>
        <dbReference type="EMBL" id="TGO02256.1"/>
    </source>
</evidence>
<name>A0A4E0REF7_9GAMM</name>
<evidence type="ECO:0000313" key="2">
    <source>
        <dbReference type="Proteomes" id="UP000030428"/>
    </source>
</evidence>
<proteinExistence type="predicted"/>
<keyword evidence="2" id="KW-1185">Reference proteome</keyword>
<protein>
    <submittedName>
        <fullName evidence="1">Uncharacterized protein</fullName>
    </submittedName>
</protein>
<dbReference type="AlphaFoldDB" id="A0A4E0REF7"/>
<dbReference type="Proteomes" id="UP000030428">
    <property type="component" value="Unassembled WGS sequence"/>
</dbReference>